<keyword evidence="2" id="KW-1185">Reference proteome</keyword>
<reference evidence="1 2" key="1">
    <citation type="submission" date="2015-09" db="EMBL/GenBank/DDBJ databases">
        <title>Complete genome sequence of Defluviimonas alba cai42t isolated from an oilfield in Xinjiang.</title>
        <authorList>
            <person name="Geng S."/>
            <person name="Pan X."/>
            <person name="Wu X."/>
        </authorList>
    </citation>
    <scope>NUCLEOTIDE SEQUENCE [LARGE SCALE GENOMIC DNA]</scope>
    <source>
        <strain evidence="2">cai42</strain>
    </source>
</reference>
<accession>A0A159Z1K5</accession>
<evidence type="ECO:0008006" key="3">
    <source>
        <dbReference type="Google" id="ProtNLM"/>
    </source>
</evidence>
<dbReference type="PATRIC" id="fig|1335048.3.peg.1656"/>
<name>A0A159Z1K5_9RHOB</name>
<dbReference type="KEGG" id="daa:AKL17_1593"/>
<protein>
    <recommendedName>
        <fullName evidence="3">Nucleoside-triphosphatase THEP1</fullName>
    </recommendedName>
</protein>
<proteinExistence type="predicted"/>
<dbReference type="OrthoDB" id="5918880at2"/>
<evidence type="ECO:0000313" key="2">
    <source>
        <dbReference type="Proteomes" id="UP000076128"/>
    </source>
</evidence>
<dbReference type="Proteomes" id="UP000076128">
    <property type="component" value="Chromosome"/>
</dbReference>
<dbReference type="Pfam" id="PF10649">
    <property type="entry name" value="DUF2478"/>
    <property type="match status" value="1"/>
</dbReference>
<gene>
    <name evidence="1" type="ORF">AKL17_1593</name>
</gene>
<dbReference type="RefSeq" id="WP_066812024.1">
    <property type="nucleotide sequence ID" value="NZ_CP012661.1"/>
</dbReference>
<evidence type="ECO:0000313" key="1">
    <source>
        <dbReference type="EMBL" id="AMY68845.1"/>
    </source>
</evidence>
<dbReference type="STRING" id="1335048.AKL17_1593"/>
<dbReference type="AlphaFoldDB" id="A0A159Z1K5"/>
<organism evidence="1 2">
    <name type="scientific">Frigidibacter mobilis</name>
    <dbReference type="NCBI Taxonomy" id="1335048"/>
    <lineage>
        <taxon>Bacteria</taxon>
        <taxon>Pseudomonadati</taxon>
        <taxon>Pseudomonadota</taxon>
        <taxon>Alphaproteobacteria</taxon>
        <taxon>Rhodobacterales</taxon>
        <taxon>Paracoccaceae</taxon>
        <taxon>Frigidibacter</taxon>
    </lineage>
</organism>
<dbReference type="InterPro" id="IPR018912">
    <property type="entry name" value="DUF2478"/>
</dbReference>
<sequence length="170" mass="17735">MKLAYVTLQGRGRTDALIAEVAARLTAEGLRLAGTVQSNIARPDRRKCDMDLVVLPDGPIVRISEDRGDLARGCTLDSGALEQTVLAVQQRLAGAEVLIVNKFGKREAEGRGLVPAIADALDLGLPVLVGVNGLNLAAFLAFAGEDVCPLPADPAAVARWCKAVVAKAAV</sequence>
<dbReference type="EMBL" id="CP012661">
    <property type="protein sequence ID" value="AMY68845.1"/>
    <property type="molecule type" value="Genomic_DNA"/>
</dbReference>